<dbReference type="RefSeq" id="WP_088651216.1">
    <property type="nucleotide sequence ID" value="NZ_AQQR01000008.1"/>
</dbReference>
<keyword evidence="2" id="KW-1185">Reference proteome</keyword>
<evidence type="ECO:0000313" key="2">
    <source>
        <dbReference type="Proteomes" id="UP000215377"/>
    </source>
</evidence>
<evidence type="ECO:0000313" key="1">
    <source>
        <dbReference type="EMBL" id="OWU71630.1"/>
    </source>
</evidence>
<gene>
    <name evidence="1" type="ORF">ATO3_17605</name>
</gene>
<organism evidence="1 2">
    <name type="scientific">Marinibacterium profundimaris</name>
    <dbReference type="NCBI Taxonomy" id="1679460"/>
    <lineage>
        <taxon>Bacteria</taxon>
        <taxon>Pseudomonadati</taxon>
        <taxon>Pseudomonadota</taxon>
        <taxon>Alphaproteobacteria</taxon>
        <taxon>Rhodobacterales</taxon>
        <taxon>Paracoccaceae</taxon>
        <taxon>Marinibacterium</taxon>
    </lineage>
</organism>
<dbReference type="Pfam" id="PF11390">
    <property type="entry name" value="FdsD"/>
    <property type="match status" value="1"/>
</dbReference>
<sequence>MSPDKLTYMANQIATFFATQPGDDRAKRVAAHINDFWPPTMRRQLTEKIATDGGTGLHDLVLEAADTVHPPAG</sequence>
<dbReference type="AlphaFoldDB" id="A0A225NJG4"/>
<dbReference type="InterPro" id="IPR021074">
    <property type="entry name" value="Formate_DH_dsu"/>
</dbReference>
<protein>
    <submittedName>
        <fullName evidence="1">Formate dehydrogenase</fullName>
    </submittedName>
</protein>
<proteinExistence type="predicted"/>
<dbReference type="Proteomes" id="UP000215377">
    <property type="component" value="Unassembled WGS sequence"/>
</dbReference>
<reference evidence="1 2" key="1">
    <citation type="submission" date="2013-04" db="EMBL/GenBank/DDBJ databases">
        <title>Oceanicola sp. 22II1-22F33 Genome Sequencing.</title>
        <authorList>
            <person name="Lai Q."/>
            <person name="Li G."/>
            <person name="Shao Z."/>
        </authorList>
    </citation>
    <scope>NUCLEOTIDE SEQUENCE [LARGE SCALE GENOMIC DNA]</scope>
    <source>
        <strain evidence="1 2">22II1-22F33</strain>
    </source>
</reference>
<dbReference type="EMBL" id="AQQR01000008">
    <property type="protein sequence ID" value="OWU71630.1"/>
    <property type="molecule type" value="Genomic_DNA"/>
</dbReference>
<accession>A0A225NJG4</accession>
<name>A0A225NJG4_9RHOB</name>
<comment type="caution">
    <text evidence="1">The sequence shown here is derived from an EMBL/GenBank/DDBJ whole genome shotgun (WGS) entry which is preliminary data.</text>
</comment>
<dbReference type="OrthoDB" id="7409377at2"/>